<reference evidence="1" key="1">
    <citation type="submission" date="2023-06" db="EMBL/GenBank/DDBJ databases">
        <authorList>
            <consortium name="Lawrence Berkeley National Laboratory"/>
            <person name="Ahrendt S."/>
            <person name="Sahu N."/>
            <person name="Indic B."/>
            <person name="Wong-Bajracharya J."/>
            <person name="Merenyi Z."/>
            <person name="Ke H.-M."/>
            <person name="Monk M."/>
            <person name="Kocsube S."/>
            <person name="Drula E."/>
            <person name="Lipzen A."/>
            <person name="Balint B."/>
            <person name="Henrissat B."/>
            <person name="Andreopoulos B."/>
            <person name="Martin F.M."/>
            <person name="Harder C.B."/>
            <person name="Rigling D."/>
            <person name="Ford K.L."/>
            <person name="Foster G.D."/>
            <person name="Pangilinan J."/>
            <person name="Papanicolaou A."/>
            <person name="Barry K."/>
            <person name="LaButti K."/>
            <person name="Viragh M."/>
            <person name="Koriabine M."/>
            <person name="Yan M."/>
            <person name="Riley R."/>
            <person name="Champramary S."/>
            <person name="Plett K.L."/>
            <person name="Tsai I.J."/>
            <person name="Slot J."/>
            <person name="Sipos G."/>
            <person name="Plett J."/>
            <person name="Nagy L.G."/>
            <person name="Grigoriev I.V."/>
        </authorList>
    </citation>
    <scope>NUCLEOTIDE SEQUENCE</scope>
    <source>
        <strain evidence="1">FPL87.14</strain>
    </source>
</reference>
<evidence type="ECO:0000313" key="1">
    <source>
        <dbReference type="EMBL" id="KAK0431160.1"/>
    </source>
</evidence>
<proteinExistence type="predicted"/>
<keyword evidence="2" id="KW-1185">Reference proteome</keyword>
<comment type="caution">
    <text evidence="1">The sequence shown here is derived from an EMBL/GenBank/DDBJ whole genome shotgun (WGS) entry which is preliminary data.</text>
</comment>
<sequence length="295" mass="33146">MSHALLTKGVFMGIWHTTLECHAQGFLHFIQTDIDEYGYVLPPGCFLIKPITWTFRHEIQNAEGKCANVSVTREQMPFQAGFACTGQVMQGQTMPSVLAYMNEGGFAAYVAVSCATCREGLFVAHPVQLEQLNQALPVDLVKEMRKFDAMAWNTLIRYGFREGSKVPVEDTVGLPYLLVPKPPPADKPVAVKAILKRPSEEGKLDMGSKRCRQQVFDANSVFQALRQYGCTWNKQDWSCAYDTVCTSFLYIYLSLCDDQKQNFARATALTDAMARRFGDIDLTEIRISREPANVM</sequence>
<name>A0AA39IWJ9_9AGAR</name>
<protein>
    <submittedName>
        <fullName evidence="1">Uncharacterized protein</fullName>
    </submittedName>
</protein>
<dbReference type="EMBL" id="JAUEPT010000121">
    <property type="protein sequence ID" value="KAK0431160.1"/>
    <property type="molecule type" value="Genomic_DNA"/>
</dbReference>
<gene>
    <name evidence="1" type="ORF">EV421DRAFT_1912129</name>
</gene>
<evidence type="ECO:0000313" key="2">
    <source>
        <dbReference type="Proteomes" id="UP001175226"/>
    </source>
</evidence>
<accession>A0AA39IWJ9</accession>
<dbReference type="AlphaFoldDB" id="A0AA39IWJ9"/>
<organism evidence="1 2">
    <name type="scientific">Armillaria borealis</name>
    <dbReference type="NCBI Taxonomy" id="47425"/>
    <lineage>
        <taxon>Eukaryota</taxon>
        <taxon>Fungi</taxon>
        <taxon>Dikarya</taxon>
        <taxon>Basidiomycota</taxon>
        <taxon>Agaricomycotina</taxon>
        <taxon>Agaricomycetes</taxon>
        <taxon>Agaricomycetidae</taxon>
        <taxon>Agaricales</taxon>
        <taxon>Marasmiineae</taxon>
        <taxon>Physalacriaceae</taxon>
        <taxon>Armillaria</taxon>
    </lineage>
</organism>
<dbReference type="Proteomes" id="UP001175226">
    <property type="component" value="Unassembled WGS sequence"/>
</dbReference>